<protein>
    <submittedName>
        <fullName evidence="5">Pheromone binding protein 1</fullName>
    </submittedName>
</protein>
<keyword evidence="6" id="KW-0002">3D-structure</keyword>
<feature type="chain" id="PRO_5004157901" evidence="4">
    <location>
        <begin position="20"/>
        <end position="162"/>
    </location>
</feature>
<dbReference type="AlphaFoldDB" id="O16105"/>
<name>O16105_LYMDI</name>
<dbReference type="GO" id="GO:0005549">
    <property type="term" value="F:odorant binding"/>
    <property type="evidence" value="ECO:0007669"/>
    <property type="project" value="InterPro"/>
</dbReference>
<evidence type="ECO:0000256" key="1">
    <source>
        <dbReference type="ARBA" id="ARBA00008098"/>
    </source>
</evidence>
<evidence type="ECO:0000256" key="3">
    <source>
        <dbReference type="PIRSR" id="PIRSR015604-1"/>
    </source>
</evidence>
<evidence type="ECO:0000256" key="2">
    <source>
        <dbReference type="ARBA" id="ARBA00022448"/>
    </source>
</evidence>
<evidence type="ECO:0000313" key="5">
    <source>
        <dbReference type="EMBL" id="AAC47913.1"/>
    </source>
</evidence>
<keyword evidence="3" id="KW-1015">Disulfide bond</keyword>
<dbReference type="PIRSF" id="PIRSF015604">
    <property type="entry name" value="Odorant/phero_bd"/>
    <property type="match status" value="1"/>
</dbReference>
<dbReference type="SMR" id="O16105"/>
<comment type="similarity">
    <text evidence="1">Belongs to the PBP/GOBP family.</text>
</comment>
<dbReference type="Gene3D" id="1.10.238.20">
    <property type="entry name" value="Pheromone/general odorant binding protein domain"/>
    <property type="match status" value="1"/>
</dbReference>
<dbReference type="BMRB" id="O16105"/>
<evidence type="ECO:0007829" key="6">
    <source>
        <dbReference type="PDB" id="6UM9"/>
    </source>
</evidence>
<dbReference type="SMART" id="SM00708">
    <property type="entry name" value="PhBP"/>
    <property type="match status" value="1"/>
</dbReference>
<proteinExistence type="evidence at protein level"/>
<dbReference type="PRINTS" id="PR00484">
    <property type="entry name" value="PBPGOBP"/>
</dbReference>
<feature type="disulfide bond" evidence="3 6">
    <location>
        <begin position="69"/>
        <end position="128"/>
    </location>
</feature>
<keyword evidence="4" id="KW-0732">Signal</keyword>
<dbReference type="CDD" id="cd23992">
    <property type="entry name" value="PBP_GOBP"/>
    <property type="match status" value="1"/>
</dbReference>
<gene>
    <name evidence="5" type="primary">PBP1</name>
</gene>
<sequence length="162" mass="18206">MSAKLLLVLAVCLVMRVDCSKEVMKQMTINFAKPMEACKQELNVPDAVMQDFFNFWKEGYQITNREAGCVILCLAKKLELLDQDMNLHHGKAMEFAMKHGADEAMAKQLLDIKHSCEKVITIVADDPCQTMLNLAMCFKAEIHKLDWAPTLDVAVGELLADT</sequence>
<feature type="disulfide bond" evidence="3 6">
    <location>
        <begin position="38"/>
        <end position="73"/>
    </location>
</feature>
<reference evidence="5" key="2">
    <citation type="journal article" date="1998" name="J. Mol. Evol.">
        <title>Patterns of gene duplication in lepidopteran pheromone binding proteins.</title>
        <authorList>
            <person name="Merritt T.J."/>
            <person name="LaForest S."/>
            <person name="Prestwich G.D."/>
            <person name="Quattro J.M."/>
            <person name="Vogt R.G."/>
        </authorList>
    </citation>
    <scope>NUCLEOTIDE SEQUENCE</scope>
    <source>
        <tissue evidence="5">Antennal</tissue>
    </source>
</reference>
<dbReference type="PDB" id="6UM9">
    <property type="method" value="NMR"/>
    <property type="chains" value="A=20-162"/>
</dbReference>
<evidence type="ECO:0000256" key="4">
    <source>
        <dbReference type="SAM" id="SignalP"/>
    </source>
</evidence>
<organism evidence="5">
    <name type="scientific">Lymantria dispar</name>
    <name type="common">Gypsy moth</name>
    <name type="synonym">Porthetria dispar</name>
    <dbReference type="NCBI Taxonomy" id="13123"/>
    <lineage>
        <taxon>Eukaryota</taxon>
        <taxon>Metazoa</taxon>
        <taxon>Ecdysozoa</taxon>
        <taxon>Arthropoda</taxon>
        <taxon>Hexapoda</taxon>
        <taxon>Insecta</taxon>
        <taxon>Pterygota</taxon>
        <taxon>Neoptera</taxon>
        <taxon>Endopterygota</taxon>
        <taxon>Lepidoptera</taxon>
        <taxon>Glossata</taxon>
        <taxon>Ditrysia</taxon>
        <taxon>Noctuoidea</taxon>
        <taxon>Erebidae</taxon>
        <taxon>Lymantriinae</taxon>
        <taxon>Lymantria</taxon>
    </lineage>
</organism>
<feature type="signal peptide" evidence="4">
    <location>
        <begin position="1"/>
        <end position="19"/>
    </location>
</feature>
<dbReference type="InterPro" id="IPR036728">
    <property type="entry name" value="PBP_GOBP_sf"/>
</dbReference>
<dbReference type="InterPro" id="IPR006170">
    <property type="entry name" value="PBP/GOBP"/>
</dbReference>
<reference evidence="5" key="1">
    <citation type="submission" date="1997-06" db="EMBL/GenBank/DDBJ databases">
        <authorList>
            <person name="Merritt T.J.S."/>
            <person name="LaForest S."/>
            <person name="Prestwich G.D."/>
            <person name="Quattro J.M."/>
            <person name="Vogt R.G."/>
        </authorList>
    </citation>
    <scope>NUCLEOTIDE SEQUENCE</scope>
    <source>
        <tissue evidence="5">Antennal</tissue>
    </source>
</reference>
<keyword evidence="2" id="KW-0813">Transport</keyword>
<dbReference type="InterPro" id="IPR006072">
    <property type="entry name" value="Odorant/phero-bd_Lep"/>
</dbReference>
<dbReference type="SUPFAM" id="SSF47565">
    <property type="entry name" value="Insect pheromone/odorant-binding proteins"/>
    <property type="match status" value="1"/>
</dbReference>
<dbReference type="EMBL" id="AF007867">
    <property type="protein sequence ID" value="AAC47913.1"/>
    <property type="molecule type" value="mRNA"/>
</dbReference>
<accession>O16105</accession>
<reference evidence="6" key="3">
    <citation type="journal article" date="2020" name="Biochemistry">
        <title>Ligand- and pH-Induced Structural Transition of Gypsy Moth &lt;i&gt;Lymantria dispar&lt;/i&gt; Pheromone-Binding Protein 1 (LdisPBP1).</title>
        <authorList>
            <person name="Terrado M."/>
            <person name="Okon M."/>
            <person name="McIntosh L.P."/>
            <person name="Plettner E."/>
        </authorList>
    </citation>
    <scope>STRUCTURE BY NMR OF 20-162</scope>
    <scope>DISULFIDE BONDS</scope>
</reference>
<dbReference type="Pfam" id="PF01395">
    <property type="entry name" value="PBP_GOBP"/>
    <property type="match status" value="1"/>
</dbReference>
<feature type="disulfide bond" evidence="3 6">
    <location>
        <begin position="116"/>
        <end position="137"/>
    </location>
</feature>